<dbReference type="FunCoup" id="A0A7N5JCX8">
    <property type="interactions" value="31"/>
</dbReference>
<dbReference type="FunFam" id="2.40.50.40:FF:000002">
    <property type="entry name" value="C-C motif chemokine"/>
    <property type="match status" value="1"/>
</dbReference>
<dbReference type="InterPro" id="IPR039809">
    <property type="entry name" value="Chemokine_b/g/d"/>
</dbReference>
<dbReference type="InParanoid" id="A0A7N5JCX8"/>
<dbReference type="InterPro" id="IPR036048">
    <property type="entry name" value="Interleukin_8-like_sf"/>
</dbReference>
<dbReference type="GO" id="GO:0005615">
    <property type="term" value="C:extracellular space"/>
    <property type="evidence" value="ECO:0007669"/>
    <property type="project" value="UniProtKB-KW"/>
</dbReference>
<evidence type="ECO:0000256" key="2">
    <source>
        <dbReference type="ARBA" id="ARBA00022500"/>
    </source>
</evidence>
<dbReference type="CDD" id="cd00272">
    <property type="entry name" value="Chemokine_CC"/>
    <property type="match status" value="1"/>
</dbReference>
<dbReference type="PANTHER" id="PTHR12015:SF100">
    <property type="entry name" value="C-C MOTIF CHEMOKINE 24"/>
    <property type="match status" value="1"/>
</dbReference>
<dbReference type="Ensembl" id="ENSAMET00000048679.1">
    <property type="protein sequence ID" value="ENSAMEP00000023551.1"/>
    <property type="gene ID" value="ENSAMEG00000030777.1"/>
</dbReference>
<comment type="similarity">
    <text evidence="1">Belongs to the intercrine beta (chemokine CC) family.</text>
</comment>
<dbReference type="Pfam" id="PF00048">
    <property type="entry name" value="IL8"/>
    <property type="match status" value="1"/>
</dbReference>
<evidence type="ECO:0000256" key="5">
    <source>
        <dbReference type="SAM" id="MobiDB-lite"/>
    </source>
</evidence>
<evidence type="ECO:0000256" key="1">
    <source>
        <dbReference type="ARBA" id="ARBA00010868"/>
    </source>
</evidence>
<gene>
    <name evidence="7" type="primary">CCL24</name>
</gene>
<dbReference type="GO" id="GO:0048245">
    <property type="term" value="P:eosinophil chemotaxis"/>
    <property type="evidence" value="ECO:0007669"/>
    <property type="project" value="TreeGrafter"/>
</dbReference>
<keyword evidence="4" id="KW-0395">Inflammatory response</keyword>
<dbReference type="GO" id="GO:0006954">
    <property type="term" value="P:inflammatory response"/>
    <property type="evidence" value="ECO:0007669"/>
    <property type="project" value="UniProtKB-KW"/>
</dbReference>
<dbReference type="GO" id="GO:0070098">
    <property type="term" value="P:chemokine-mediated signaling pathway"/>
    <property type="evidence" value="ECO:0007669"/>
    <property type="project" value="TreeGrafter"/>
</dbReference>
<dbReference type="InterPro" id="IPR001811">
    <property type="entry name" value="Chemokine_IL8-like_dom"/>
</dbReference>
<dbReference type="PANTHER" id="PTHR12015">
    <property type="entry name" value="SMALL INDUCIBLE CYTOKINE A"/>
    <property type="match status" value="1"/>
</dbReference>
<name>A0A7N5JCX8_AILME</name>
<dbReference type="SUPFAM" id="SSF54117">
    <property type="entry name" value="Interleukin 8-like chemokines"/>
    <property type="match status" value="1"/>
</dbReference>
<dbReference type="SMART" id="SM00199">
    <property type="entry name" value="SCY"/>
    <property type="match status" value="1"/>
</dbReference>
<dbReference type="Gene3D" id="2.40.50.40">
    <property type="match status" value="1"/>
</dbReference>
<feature type="domain" description="Chemokine interleukin-8-like" evidence="6">
    <location>
        <begin position="95"/>
        <end position="154"/>
    </location>
</feature>
<keyword evidence="8" id="KW-1185">Reference proteome</keyword>
<evidence type="ECO:0000256" key="3">
    <source>
        <dbReference type="ARBA" id="ARBA00022514"/>
    </source>
</evidence>
<sequence length="184" mass="19697">PCVPTTLTLQVRPPTSAQCTQAGQSCQERGGDGTAERGGPPRLGLQENPEEQLCRDWAGRVSVGDVLHPQSPGSRAGWKEHGSPLSRLLGSVPIPSSCCMSFISKTVSEKRVASYQLSSASVCPMAGVIFTTRKGQKFCGDPKQHWVQKITKLVDARRKKASPIVRAMSTKAPVQESPANTTSI</sequence>
<protein>
    <submittedName>
        <fullName evidence="7">C-C motif chemokine ligand 24</fullName>
    </submittedName>
</protein>
<evidence type="ECO:0000313" key="8">
    <source>
        <dbReference type="Proteomes" id="UP000008912"/>
    </source>
</evidence>
<dbReference type="GeneTree" id="ENSGT00940000168291"/>
<dbReference type="AlphaFoldDB" id="A0A7N5JCX8"/>
<dbReference type="GO" id="GO:0030335">
    <property type="term" value="P:positive regulation of cell migration"/>
    <property type="evidence" value="ECO:0007669"/>
    <property type="project" value="TreeGrafter"/>
</dbReference>
<evidence type="ECO:0000313" key="7">
    <source>
        <dbReference type="Ensembl" id="ENSAMEP00000023551.1"/>
    </source>
</evidence>
<feature type="region of interest" description="Disordered" evidence="5">
    <location>
        <begin position="19"/>
        <end position="47"/>
    </location>
</feature>
<dbReference type="GO" id="GO:0008009">
    <property type="term" value="F:chemokine activity"/>
    <property type="evidence" value="ECO:0007669"/>
    <property type="project" value="InterPro"/>
</dbReference>
<accession>A0A7N5JCX8</accession>
<keyword evidence="2" id="KW-0145">Chemotaxis</keyword>
<keyword evidence="3" id="KW-0202">Cytokine</keyword>
<dbReference type="GO" id="GO:0061844">
    <property type="term" value="P:antimicrobial humoral immune response mediated by antimicrobial peptide"/>
    <property type="evidence" value="ECO:0007669"/>
    <property type="project" value="TreeGrafter"/>
</dbReference>
<proteinExistence type="inferred from homology"/>
<evidence type="ECO:0000256" key="4">
    <source>
        <dbReference type="ARBA" id="ARBA00023198"/>
    </source>
</evidence>
<organism evidence="7 8">
    <name type="scientific">Ailuropoda melanoleuca</name>
    <name type="common">Giant panda</name>
    <dbReference type="NCBI Taxonomy" id="9646"/>
    <lineage>
        <taxon>Eukaryota</taxon>
        <taxon>Metazoa</taxon>
        <taxon>Chordata</taxon>
        <taxon>Craniata</taxon>
        <taxon>Vertebrata</taxon>
        <taxon>Euteleostomi</taxon>
        <taxon>Mammalia</taxon>
        <taxon>Eutheria</taxon>
        <taxon>Laurasiatheria</taxon>
        <taxon>Carnivora</taxon>
        <taxon>Caniformia</taxon>
        <taxon>Ursidae</taxon>
        <taxon>Ailuropoda</taxon>
    </lineage>
</organism>
<dbReference type="GO" id="GO:0048020">
    <property type="term" value="F:CCR chemokine receptor binding"/>
    <property type="evidence" value="ECO:0007669"/>
    <property type="project" value="TreeGrafter"/>
</dbReference>
<reference evidence="7" key="3">
    <citation type="submission" date="2025-09" db="UniProtKB">
        <authorList>
            <consortium name="Ensembl"/>
        </authorList>
    </citation>
    <scope>IDENTIFICATION</scope>
</reference>
<dbReference type="Proteomes" id="UP000008912">
    <property type="component" value="Unassembled WGS sequence"/>
</dbReference>
<evidence type="ECO:0000259" key="6">
    <source>
        <dbReference type="SMART" id="SM00199"/>
    </source>
</evidence>
<reference evidence="7 8" key="1">
    <citation type="journal article" date="2010" name="Nature">
        <title>The sequence and de novo assembly of the giant panda genome.</title>
        <authorList>
            <person name="Li R."/>
            <person name="Fan W."/>
            <person name="Tian G."/>
            <person name="Zhu H."/>
            <person name="He L."/>
            <person name="Cai J."/>
            <person name="Huang Q."/>
            <person name="Cai Q."/>
            <person name="Li B."/>
            <person name="Bai Y."/>
            <person name="Zhang Z."/>
            <person name="Zhang Y."/>
            <person name="Wang W."/>
            <person name="Li J."/>
            <person name="Wei F."/>
            <person name="Li H."/>
            <person name="Jian M."/>
            <person name="Li J."/>
            <person name="Zhang Z."/>
            <person name="Nielsen R."/>
            <person name="Li D."/>
            <person name="Gu W."/>
            <person name="Yang Z."/>
            <person name="Xuan Z."/>
            <person name="Ryder O.A."/>
            <person name="Leung F.C."/>
            <person name="Zhou Y."/>
            <person name="Cao J."/>
            <person name="Sun X."/>
            <person name="Fu Y."/>
            <person name="Fang X."/>
            <person name="Guo X."/>
            <person name="Wang B."/>
            <person name="Hou R."/>
            <person name="Shen F."/>
            <person name="Mu B."/>
            <person name="Ni P."/>
            <person name="Lin R."/>
            <person name="Qian W."/>
            <person name="Wang G."/>
            <person name="Yu C."/>
            <person name="Nie W."/>
            <person name="Wang J."/>
            <person name="Wu Z."/>
            <person name="Liang H."/>
            <person name="Min J."/>
            <person name="Wu Q."/>
            <person name="Cheng S."/>
            <person name="Ruan J."/>
            <person name="Wang M."/>
            <person name="Shi Z."/>
            <person name="Wen M."/>
            <person name="Liu B."/>
            <person name="Ren X."/>
            <person name="Zheng H."/>
            <person name="Dong D."/>
            <person name="Cook K."/>
            <person name="Shan G."/>
            <person name="Zhang H."/>
            <person name="Kosiol C."/>
            <person name="Xie X."/>
            <person name="Lu Z."/>
            <person name="Zheng H."/>
            <person name="Li Y."/>
            <person name="Steiner C.C."/>
            <person name="Lam T.T."/>
            <person name="Lin S."/>
            <person name="Zhang Q."/>
            <person name="Li G."/>
            <person name="Tian J."/>
            <person name="Gong T."/>
            <person name="Liu H."/>
            <person name="Zhang D."/>
            <person name="Fang L."/>
            <person name="Ye C."/>
            <person name="Zhang J."/>
            <person name="Hu W."/>
            <person name="Xu A."/>
            <person name="Ren Y."/>
            <person name="Zhang G."/>
            <person name="Bruford M.W."/>
            <person name="Li Q."/>
            <person name="Ma L."/>
            <person name="Guo Y."/>
            <person name="An N."/>
            <person name="Hu Y."/>
            <person name="Zheng Y."/>
            <person name="Shi Y."/>
            <person name="Li Z."/>
            <person name="Liu Q."/>
            <person name="Chen Y."/>
            <person name="Zhao J."/>
            <person name="Qu N."/>
            <person name="Zhao S."/>
            <person name="Tian F."/>
            <person name="Wang X."/>
            <person name="Wang H."/>
            <person name="Xu L."/>
            <person name="Liu X."/>
            <person name="Vinar T."/>
            <person name="Wang Y."/>
            <person name="Lam T.W."/>
            <person name="Yiu S.M."/>
            <person name="Liu S."/>
            <person name="Zhang H."/>
            <person name="Li D."/>
            <person name="Huang Y."/>
            <person name="Wang X."/>
            <person name="Yang G."/>
            <person name="Jiang Z."/>
            <person name="Wang J."/>
            <person name="Qin N."/>
            <person name="Li L."/>
            <person name="Li J."/>
            <person name="Bolund L."/>
            <person name="Kristiansen K."/>
            <person name="Wong G.K."/>
            <person name="Olson M."/>
            <person name="Zhang X."/>
            <person name="Li S."/>
            <person name="Yang H."/>
            <person name="Wang J."/>
            <person name="Wang J."/>
        </authorList>
    </citation>
    <scope>NUCLEOTIDE SEQUENCE [LARGE SCALE GENOMIC DNA]</scope>
</reference>
<reference evidence="7" key="2">
    <citation type="submission" date="2025-08" db="UniProtKB">
        <authorList>
            <consortium name="Ensembl"/>
        </authorList>
    </citation>
    <scope>IDENTIFICATION</scope>
</reference>